<protein>
    <submittedName>
        <fullName evidence="1">Uncharacterized protein</fullName>
    </submittedName>
</protein>
<evidence type="ECO:0000313" key="2">
    <source>
        <dbReference type="Proteomes" id="UP000022645"/>
    </source>
</evidence>
<reference evidence="1 2" key="1">
    <citation type="submission" date="2014-01" db="EMBL/GenBank/DDBJ databases">
        <authorList>
            <person name="Durkin A.S."/>
            <person name="McCorrison J."/>
            <person name="Torralba M."/>
            <person name="Gillis M."/>
            <person name="Haft D.H."/>
            <person name="Methe B."/>
            <person name="Sutton G."/>
            <person name="Nelson K.E."/>
        </authorList>
    </citation>
    <scope>NUCLEOTIDE SEQUENCE [LARGE SCALE GENOMIC DNA]</scope>
    <source>
        <strain evidence="1 2">ATCC 33093</strain>
    </source>
</reference>
<accession>X8J9M8</accession>
<dbReference type="Proteomes" id="UP000022645">
    <property type="component" value="Unassembled WGS sequence"/>
</dbReference>
<gene>
    <name evidence="1" type="ORF">HMPREF0581_1383</name>
</gene>
<name>X8J9M8_9FIRM</name>
<proteinExistence type="predicted"/>
<dbReference type="AlphaFoldDB" id="X8J9M8"/>
<evidence type="ECO:0000313" key="1">
    <source>
        <dbReference type="EMBL" id="EUC57941.1"/>
    </source>
</evidence>
<sequence>MYMAMTSSIRSGRSETCGFFGTFARDETVNIAISVSSAIHAITTKYPGPWEYGSPMLVQNSLCSGLIDAAL</sequence>
<dbReference type="EMBL" id="JALU01000004">
    <property type="protein sequence ID" value="EUC57941.1"/>
    <property type="molecule type" value="Genomic_DNA"/>
</dbReference>
<comment type="caution">
    <text evidence="1">The sequence shown here is derived from an EMBL/GenBank/DDBJ whole genome shotgun (WGS) entry which is preliminary data.</text>
</comment>
<organism evidence="1 2">
    <name type="scientific">Mogibacterium timidum ATCC 33093</name>
    <dbReference type="NCBI Taxonomy" id="1401079"/>
    <lineage>
        <taxon>Bacteria</taxon>
        <taxon>Bacillati</taxon>
        <taxon>Bacillota</taxon>
        <taxon>Clostridia</taxon>
        <taxon>Peptostreptococcales</taxon>
        <taxon>Anaerovoracaceae</taxon>
        <taxon>Mogibacterium</taxon>
    </lineage>
</organism>